<feature type="region of interest" description="Disordered" evidence="1">
    <location>
        <begin position="1"/>
        <end position="75"/>
    </location>
</feature>
<sequence>MSSSTNNGSSNSSTLASLAGTNKGSIDNRPKRLAASTNLSAQLGGMTLSSTTGSDSPTSDSEVLFMKSSKDSKAT</sequence>
<evidence type="ECO:0000256" key="1">
    <source>
        <dbReference type="SAM" id="MobiDB-lite"/>
    </source>
</evidence>
<reference evidence="2 3" key="1">
    <citation type="submission" date="2018-11" db="EMBL/GenBank/DDBJ databases">
        <title>Genome sequence of Saitozyma podzolica DSM 27192.</title>
        <authorList>
            <person name="Aliyu H."/>
            <person name="Gorte O."/>
            <person name="Ochsenreither K."/>
        </authorList>
    </citation>
    <scope>NUCLEOTIDE SEQUENCE [LARGE SCALE GENOMIC DNA]</scope>
    <source>
        <strain evidence="2 3">DSM 27192</strain>
    </source>
</reference>
<protein>
    <submittedName>
        <fullName evidence="2">Uncharacterized protein</fullName>
    </submittedName>
</protein>
<proteinExistence type="predicted"/>
<organism evidence="2 3">
    <name type="scientific">Saitozyma podzolica</name>
    <dbReference type="NCBI Taxonomy" id="1890683"/>
    <lineage>
        <taxon>Eukaryota</taxon>
        <taxon>Fungi</taxon>
        <taxon>Dikarya</taxon>
        <taxon>Basidiomycota</taxon>
        <taxon>Agaricomycotina</taxon>
        <taxon>Tremellomycetes</taxon>
        <taxon>Tremellales</taxon>
        <taxon>Trimorphomycetaceae</taxon>
        <taxon>Saitozyma</taxon>
    </lineage>
</organism>
<evidence type="ECO:0000313" key="2">
    <source>
        <dbReference type="EMBL" id="RSH89469.1"/>
    </source>
</evidence>
<dbReference type="Proteomes" id="UP000279259">
    <property type="component" value="Unassembled WGS sequence"/>
</dbReference>
<feature type="compositionally biased region" description="Low complexity" evidence="1">
    <location>
        <begin position="1"/>
        <end position="21"/>
    </location>
</feature>
<comment type="caution">
    <text evidence="2">The sequence shown here is derived from an EMBL/GenBank/DDBJ whole genome shotgun (WGS) entry which is preliminary data.</text>
</comment>
<evidence type="ECO:0000313" key="3">
    <source>
        <dbReference type="Proteomes" id="UP000279259"/>
    </source>
</evidence>
<dbReference type="EMBL" id="RSCD01000013">
    <property type="protein sequence ID" value="RSH89469.1"/>
    <property type="molecule type" value="Genomic_DNA"/>
</dbReference>
<dbReference type="AlphaFoldDB" id="A0A427YE76"/>
<gene>
    <name evidence="2" type="ORF">EHS25_002018</name>
</gene>
<accession>A0A427YE76</accession>
<feature type="compositionally biased region" description="Low complexity" evidence="1">
    <location>
        <begin position="47"/>
        <end position="61"/>
    </location>
</feature>
<keyword evidence="3" id="KW-1185">Reference proteome</keyword>
<name>A0A427YE76_9TREE</name>